<feature type="binding site" evidence="13">
    <location>
        <position position="260"/>
    </location>
    <ligand>
        <name>pyridoxal 5'-phosphate</name>
        <dbReference type="ChEBI" id="CHEBI:597326"/>
    </ligand>
</feature>
<comment type="catalytic activity">
    <reaction evidence="11 13">
        <text>(8S)-8-amino-7-oxononanoate + S-adenosyl-L-methionine = S-adenosyl-4-methylsulfanyl-2-oxobutanoate + (7R,8S)-7,8-diammoniononanoate</text>
        <dbReference type="Rhea" id="RHEA:16861"/>
        <dbReference type="ChEBI" id="CHEBI:16490"/>
        <dbReference type="ChEBI" id="CHEBI:59789"/>
        <dbReference type="ChEBI" id="CHEBI:149468"/>
        <dbReference type="ChEBI" id="CHEBI:149469"/>
        <dbReference type="EC" id="2.6.1.62"/>
    </reaction>
</comment>
<reference evidence="15" key="1">
    <citation type="submission" date="2015-10" db="EMBL/GenBank/DDBJ databases">
        <authorList>
            <person name="Luecker S."/>
            <person name="Luecker S."/>
        </authorList>
    </citation>
    <scope>NUCLEOTIDE SEQUENCE [LARGE SCALE GENOMIC DNA]</scope>
</reference>
<keyword evidence="7 13" id="KW-0808">Transferase</keyword>
<dbReference type="PANTHER" id="PTHR42684:SF17">
    <property type="entry name" value="ADENOSYLMETHIONINE-8-AMINO-7-OXONONANOATE AMINOTRANSFERASE"/>
    <property type="match status" value="1"/>
</dbReference>
<feature type="binding site" evidence="13">
    <location>
        <position position="419"/>
    </location>
    <ligand>
        <name>substrate</name>
    </ligand>
</feature>
<evidence type="ECO:0000256" key="8">
    <source>
        <dbReference type="ARBA" id="ARBA00022691"/>
    </source>
</evidence>
<dbReference type="InterPro" id="IPR015422">
    <property type="entry name" value="PyrdxlP-dep_Trfase_small"/>
</dbReference>
<evidence type="ECO:0000313" key="15">
    <source>
        <dbReference type="Proteomes" id="UP000198736"/>
    </source>
</evidence>
<accession>A0A0S4L9D6</accession>
<evidence type="ECO:0000256" key="11">
    <source>
        <dbReference type="ARBA" id="ARBA00048449"/>
    </source>
</evidence>
<dbReference type="FunFam" id="3.40.640.10:FF:000078">
    <property type="entry name" value="Adenosylmethionine-8-amino-7-oxononanoate aminotransferase"/>
    <property type="match status" value="1"/>
</dbReference>
<keyword evidence="6 13" id="KW-0032">Aminotransferase</keyword>
<keyword evidence="9 13" id="KW-0093">Biotin biosynthesis</keyword>
<dbReference type="InterPro" id="IPR005814">
    <property type="entry name" value="Aminotrans_3"/>
</dbReference>
<feature type="binding site" evidence="13">
    <location>
        <begin position="119"/>
        <end position="120"/>
    </location>
    <ligand>
        <name>pyridoxal 5'-phosphate</name>
        <dbReference type="ChEBI" id="CHEBI:597326"/>
    </ligand>
</feature>
<evidence type="ECO:0000256" key="6">
    <source>
        <dbReference type="ARBA" id="ARBA00022576"/>
    </source>
</evidence>
<dbReference type="GO" id="GO:0030170">
    <property type="term" value="F:pyridoxal phosphate binding"/>
    <property type="evidence" value="ECO:0007669"/>
    <property type="project" value="UniProtKB-UniRule"/>
</dbReference>
<name>A0A0S4L9D6_9BACT</name>
<evidence type="ECO:0000256" key="10">
    <source>
        <dbReference type="ARBA" id="ARBA00022898"/>
    </source>
</evidence>
<comment type="caution">
    <text evidence="13">Lacks conserved residue(s) required for the propagation of feature annotation.</text>
</comment>
<comment type="pathway">
    <text evidence="3 13">Cofactor biosynthesis; biotin biosynthesis; 7,8-diaminononanoate from 8-amino-7-oxononanoate (SAM route): step 1/1.</text>
</comment>
<feature type="binding site" evidence="13">
    <location>
        <position position="289"/>
    </location>
    <ligand>
        <name>substrate</name>
    </ligand>
</feature>
<comment type="similarity">
    <text evidence="12 13">Belongs to the class-III pyridoxal-phosphate-dependent aminotransferase family. BioA subfamily.</text>
</comment>
<evidence type="ECO:0000256" key="4">
    <source>
        <dbReference type="ARBA" id="ARBA00011738"/>
    </source>
</evidence>
<feature type="modified residue" description="N6-(pyridoxal phosphate)lysine" evidence="13">
    <location>
        <position position="289"/>
    </location>
</feature>
<dbReference type="SUPFAM" id="SSF53383">
    <property type="entry name" value="PLP-dependent transferases"/>
    <property type="match status" value="1"/>
</dbReference>
<comment type="subcellular location">
    <subcellularLocation>
        <location evidence="2 13">Cytoplasm</location>
    </subcellularLocation>
</comment>
<evidence type="ECO:0000313" key="14">
    <source>
        <dbReference type="EMBL" id="CUS33385.1"/>
    </source>
</evidence>
<dbReference type="Pfam" id="PF00202">
    <property type="entry name" value="Aminotran_3"/>
    <property type="match status" value="1"/>
</dbReference>
<dbReference type="GO" id="GO:0004015">
    <property type="term" value="F:adenosylmethionine-8-amino-7-oxononanoate transaminase activity"/>
    <property type="evidence" value="ECO:0007669"/>
    <property type="project" value="UniProtKB-UniRule"/>
</dbReference>
<dbReference type="InterPro" id="IPR005815">
    <property type="entry name" value="BioA"/>
</dbReference>
<dbReference type="PROSITE" id="PS00600">
    <property type="entry name" value="AA_TRANSFER_CLASS_3"/>
    <property type="match status" value="1"/>
</dbReference>
<evidence type="ECO:0000256" key="9">
    <source>
        <dbReference type="ARBA" id="ARBA00022756"/>
    </source>
</evidence>
<feature type="binding site" evidence="13">
    <location>
        <position position="324"/>
    </location>
    <ligand>
        <name>substrate</name>
    </ligand>
</feature>
<dbReference type="STRING" id="1742973.COMA2_130041"/>
<dbReference type="Proteomes" id="UP000198736">
    <property type="component" value="Unassembled WGS sequence"/>
</dbReference>
<dbReference type="HAMAP" id="MF_00834">
    <property type="entry name" value="BioA"/>
    <property type="match status" value="1"/>
</dbReference>
<dbReference type="NCBIfam" id="TIGR00508">
    <property type="entry name" value="bioA"/>
    <property type="match status" value="1"/>
</dbReference>
<evidence type="ECO:0000256" key="12">
    <source>
        <dbReference type="ARBA" id="ARBA00060970"/>
    </source>
</evidence>
<evidence type="ECO:0000256" key="2">
    <source>
        <dbReference type="ARBA" id="ARBA00004496"/>
    </source>
</evidence>
<sequence>MARQPSTKQLRDWDHRYLWHPFTQMQEWVQEDPLIIERGKGSYLIDTEGTRYLDGTSSIWVNLHGHRHPILNRALKRQLDNIAHSTFLGLSNPPAIELARDLIRIAPKGLTRVFYSDNGSTAVEIALKMAVQYWQQRRPEAGRKNTFLHLKLAYHGDTLGAVSVGNIELFHSKFKPLLFPTLEAEPPHCYRCPLNLTHPSCRLACIEPIERIFKSRHRDLAGFIIEPVMQAAAGMIPQPTGYLTRIRELCTKYKVLLITDEVATGFGRTGKMFACEHEKITPDLMAISKGLTGGYMPLAATLATDEIYRGFLGAYAEFKTFFHGHSFTGNPMGCAVALANLQVFRREKTLSRLSSKIKRLTQWLKSMTDTPHVGDVRQRGLMVGIELVRDKTTKEPYPLSVKAGHRVAAMARSKGLILRPIGNVIVLMPPLSTTAEELSTMVNIIKESIETLPID</sequence>
<dbReference type="EMBL" id="CZPZ01000005">
    <property type="protein sequence ID" value="CUS33385.1"/>
    <property type="molecule type" value="Genomic_DNA"/>
</dbReference>
<dbReference type="PANTHER" id="PTHR42684">
    <property type="entry name" value="ADENOSYLMETHIONINE-8-AMINO-7-OXONONANOATE AMINOTRANSFERASE"/>
    <property type="match status" value="1"/>
</dbReference>
<dbReference type="CDD" id="cd00610">
    <property type="entry name" value="OAT_like"/>
    <property type="match status" value="1"/>
</dbReference>
<dbReference type="EC" id="2.6.1.62" evidence="13"/>
<dbReference type="InterPro" id="IPR015421">
    <property type="entry name" value="PyrdxlP-dep_Trfase_major"/>
</dbReference>
<dbReference type="InterPro" id="IPR049704">
    <property type="entry name" value="Aminotrans_3_PPA_site"/>
</dbReference>
<feature type="binding site" evidence="13">
    <location>
        <position position="154"/>
    </location>
    <ligand>
        <name>substrate</name>
    </ligand>
</feature>
<gene>
    <name evidence="13 14" type="primary">bioA</name>
    <name evidence="14" type="ORF">COMA2_130041</name>
</gene>
<evidence type="ECO:0000256" key="3">
    <source>
        <dbReference type="ARBA" id="ARBA00005063"/>
    </source>
</evidence>
<keyword evidence="5 13" id="KW-0963">Cytoplasm</keyword>
<protein>
    <recommendedName>
        <fullName evidence="13">Adenosylmethionine-8-amino-7-oxononanoate aminotransferase</fullName>
        <ecNumber evidence="13">2.6.1.62</ecNumber>
    </recommendedName>
    <alternativeName>
        <fullName evidence="13">7,8-diamino-pelargonic acid aminotransferase</fullName>
        <shortName evidence="13">DAPA AT</shortName>
        <shortName evidence="13">DAPA aminotransferase</shortName>
    </alternativeName>
    <alternativeName>
        <fullName evidence="13">7,8-diaminononanoate synthase</fullName>
        <shortName evidence="13">DANS</shortName>
    </alternativeName>
    <alternativeName>
        <fullName evidence="13">Diaminopelargonic acid synthase</fullName>
    </alternativeName>
</protein>
<dbReference type="GO" id="GO:0005737">
    <property type="term" value="C:cytoplasm"/>
    <property type="evidence" value="ECO:0007669"/>
    <property type="project" value="UniProtKB-SubCell"/>
</dbReference>
<dbReference type="InterPro" id="IPR015424">
    <property type="entry name" value="PyrdxlP-dep_Trfase"/>
</dbReference>
<dbReference type="Gene3D" id="3.40.640.10">
    <property type="entry name" value="Type I PLP-dependent aspartate aminotransferase-like (Major domain)"/>
    <property type="match status" value="1"/>
</dbReference>
<dbReference type="AlphaFoldDB" id="A0A0S4L9D6"/>
<dbReference type="Gene3D" id="3.90.1150.10">
    <property type="entry name" value="Aspartate Aminotransferase, domain 1"/>
    <property type="match status" value="1"/>
</dbReference>
<evidence type="ECO:0000256" key="7">
    <source>
        <dbReference type="ARBA" id="ARBA00022679"/>
    </source>
</evidence>
<evidence type="ECO:0000256" key="1">
    <source>
        <dbReference type="ARBA" id="ARBA00001933"/>
    </source>
</evidence>
<keyword evidence="10 13" id="KW-0663">Pyridoxal phosphate</keyword>
<keyword evidence="15" id="KW-1185">Reference proteome</keyword>
<dbReference type="OrthoDB" id="9801052at2"/>
<dbReference type="PIRSF" id="PIRSF000521">
    <property type="entry name" value="Transaminase_4ab_Lys_Orn"/>
    <property type="match status" value="1"/>
</dbReference>
<comment type="cofactor">
    <cofactor evidence="1 13">
        <name>pyridoxal 5'-phosphate</name>
        <dbReference type="ChEBI" id="CHEBI:597326"/>
    </cofactor>
</comment>
<dbReference type="UniPathway" id="UPA00078">
    <property type="reaction ID" value="UER00160"/>
</dbReference>
<comment type="subunit">
    <text evidence="4 13">Homodimer.</text>
</comment>
<keyword evidence="8 13" id="KW-0949">S-adenosyl-L-methionine</keyword>
<evidence type="ECO:0000256" key="13">
    <source>
        <dbReference type="HAMAP-Rule" id="MF_00834"/>
    </source>
</evidence>
<comment type="function">
    <text evidence="13">Catalyzes the transfer of the alpha-amino group from S-adenosyl-L-methionine (SAM) to 7-keto-8-aminopelargonic acid (KAPA) to form 7,8-diaminopelargonic acid (DAPA). It is the only aminotransferase known to utilize SAM as an amino donor.</text>
</comment>
<evidence type="ECO:0000256" key="5">
    <source>
        <dbReference type="ARBA" id="ARBA00022490"/>
    </source>
</evidence>
<organism evidence="14 15">
    <name type="scientific">Candidatus Nitrospira nitrificans</name>
    <dbReference type="NCBI Taxonomy" id="1742973"/>
    <lineage>
        <taxon>Bacteria</taxon>
        <taxon>Pseudomonadati</taxon>
        <taxon>Nitrospirota</taxon>
        <taxon>Nitrospiria</taxon>
        <taxon>Nitrospirales</taxon>
        <taxon>Nitrospiraceae</taxon>
        <taxon>Nitrospira</taxon>
    </lineage>
</organism>
<feature type="binding site" evidence="13">
    <location>
        <begin position="325"/>
        <end position="326"/>
    </location>
    <ligand>
        <name>pyridoxal 5'-phosphate</name>
        <dbReference type="ChEBI" id="CHEBI:597326"/>
    </ligand>
</feature>
<dbReference type="GO" id="GO:0009102">
    <property type="term" value="P:biotin biosynthetic process"/>
    <property type="evidence" value="ECO:0007669"/>
    <property type="project" value="UniProtKB-UniRule"/>
</dbReference>
<proteinExistence type="inferred from homology"/>
<dbReference type="RefSeq" id="WP_090895043.1">
    <property type="nucleotide sequence ID" value="NZ_CZPZ01000005.1"/>
</dbReference>
<feature type="site" description="Participates in the substrate recognition with KAPA and in a stacking interaction with the adenine ring of SAM" evidence="13">
    <location>
        <position position="22"/>
    </location>
</feature>